<dbReference type="EMBL" id="CAKKLH010000282">
    <property type="protein sequence ID" value="CAH0108241.1"/>
    <property type="molecule type" value="Genomic_DNA"/>
</dbReference>
<evidence type="ECO:0000313" key="2">
    <source>
        <dbReference type="EMBL" id="CAH0108241.1"/>
    </source>
</evidence>
<accession>A0A8J2WR12</accession>
<comment type="caution">
    <text evidence="2">The sequence shown here is derived from an EMBL/GenBank/DDBJ whole genome shotgun (WGS) entry which is preliminary data.</text>
</comment>
<sequence length="126" mass="14384">MLRHLSPENKGHLLHLFNVLHSSATVPTKWKESTVIPLLKPGNVAKDPASYRPLALTSCLCKAMEREIANRIHWFLESKHKLNKEKTGFRRGRITTDNIVQLEMTDVKLNLAVFLDISKAYDSVYS</sequence>
<dbReference type="AlphaFoldDB" id="A0A8J2WR12"/>
<dbReference type="InterPro" id="IPR000477">
    <property type="entry name" value="RT_dom"/>
</dbReference>
<dbReference type="Pfam" id="PF00078">
    <property type="entry name" value="RVT_1"/>
    <property type="match status" value="1"/>
</dbReference>
<dbReference type="Proteomes" id="UP000789390">
    <property type="component" value="Unassembled WGS sequence"/>
</dbReference>
<keyword evidence="3" id="KW-1185">Reference proteome</keyword>
<gene>
    <name evidence="2" type="ORF">DGAL_LOCUS11610</name>
</gene>
<dbReference type="OrthoDB" id="6377618at2759"/>
<dbReference type="PANTHER" id="PTHR19446">
    <property type="entry name" value="REVERSE TRANSCRIPTASES"/>
    <property type="match status" value="1"/>
</dbReference>
<evidence type="ECO:0000313" key="3">
    <source>
        <dbReference type="Proteomes" id="UP000789390"/>
    </source>
</evidence>
<evidence type="ECO:0000259" key="1">
    <source>
        <dbReference type="Pfam" id="PF00078"/>
    </source>
</evidence>
<organism evidence="2 3">
    <name type="scientific">Daphnia galeata</name>
    <dbReference type="NCBI Taxonomy" id="27404"/>
    <lineage>
        <taxon>Eukaryota</taxon>
        <taxon>Metazoa</taxon>
        <taxon>Ecdysozoa</taxon>
        <taxon>Arthropoda</taxon>
        <taxon>Crustacea</taxon>
        <taxon>Branchiopoda</taxon>
        <taxon>Diplostraca</taxon>
        <taxon>Cladocera</taxon>
        <taxon>Anomopoda</taxon>
        <taxon>Daphniidae</taxon>
        <taxon>Daphnia</taxon>
    </lineage>
</organism>
<reference evidence="2" key="1">
    <citation type="submission" date="2021-11" db="EMBL/GenBank/DDBJ databases">
        <authorList>
            <person name="Schell T."/>
        </authorList>
    </citation>
    <scope>NUCLEOTIDE SEQUENCE</scope>
    <source>
        <strain evidence="2">M5</strain>
    </source>
</reference>
<name>A0A8J2WR12_9CRUS</name>
<feature type="domain" description="Reverse transcriptase" evidence="1">
    <location>
        <begin position="46"/>
        <end position="124"/>
    </location>
</feature>
<proteinExistence type="predicted"/>
<protein>
    <recommendedName>
        <fullName evidence="1">Reverse transcriptase domain-containing protein</fullName>
    </recommendedName>
</protein>